<dbReference type="AlphaFoldDB" id="A0A1I1C282"/>
<evidence type="ECO:0000313" key="2">
    <source>
        <dbReference type="Proteomes" id="UP000198790"/>
    </source>
</evidence>
<gene>
    <name evidence="1" type="ORF">SAMN04489723_12040</name>
</gene>
<evidence type="ECO:0000313" key="1">
    <source>
        <dbReference type="EMBL" id="SFB56116.1"/>
    </source>
</evidence>
<dbReference type="EMBL" id="FOKK01000020">
    <property type="protein sequence ID" value="SFB56116.1"/>
    <property type="molecule type" value="Genomic_DNA"/>
</dbReference>
<keyword evidence="2" id="KW-1185">Reference proteome</keyword>
<accession>A0A1I1C282</accession>
<reference evidence="1 2" key="1">
    <citation type="submission" date="2016-10" db="EMBL/GenBank/DDBJ databases">
        <authorList>
            <person name="de Groot N.N."/>
        </authorList>
    </citation>
    <scope>NUCLEOTIDE SEQUENCE [LARGE SCALE GENOMIC DNA]</scope>
    <source>
        <strain evidence="1 2">DSM 23399</strain>
    </source>
</reference>
<proteinExistence type="predicted"/>
<dbReference type="STRING" id="237018.SAMN04489723_12040"/>
<dbReference type="Proteomes" id="UP000198790">
    <property type="component" value="Unassembled WGS sequence"/>
</dbReference>
<organism evidence="1 2">
    <name type="scientific">Algoriphagus aquimarinus</name>
    <dbReference type="NCBI Taxonomy" id="237018"/>
    <lineage>
        <taxon>Bacteria</taxon>
        <taxon>Pseudomonadati</taxon>
        <taxon>Bacteroidota</taxon>
        <taxon>Cytophagia</taxon>
        <taxon>Cytophagales</taxon>
        <taxon>Cyclobacteriaceae</taxon>
        <taxon>Algoriphagus</taxon>
    </lineage>
</organism>
<name>A0A1I1C282_9BACT</name>
<sequence length="60" mass="6926">MIHQLEIPSDSTDLGYLLKDKFKHMKSSMTQATHRGMVIVHARFLPIFIGLAFDNQIINR</sequence>
<protein>
    <submittedName>
        <fullName evidence="1">Uncharacterized protein</fullName>
    </submittedName>
</protein>